<name>A0A4V1AIY3_9LACO</name>
<feature type="transmembrane region" description="Helical" evidence="1">
    <location>
        <begin position="220"/>
        <end position="245"/>
    </location>
</feature>
<dbReference type="RefSeq" id="WP_133364182.1">
    <property type="nucleotide sequence ID" value="NZ_CP037940.1"/>
</dbReference>
<protein>
    <recommendedName>
        <fullName evidence="4">ABC transporter permease</fullName>
    </recommendedName>
</protein>
<evidence type="ECO:0000313" key="3">
    <source>
        <dbReference type="Proteomes" id="UP000292886"/>
    </source>
</evidence>
<reference evidence="3" key="1">
    <citation type="submission" date="2019-03" db="EMBL/GenBank/DDBJ databases">
        <title>Weissella sp. 26KH-42 Genome sequencing.</title>
        <authorList>
            <person name="Heo J."/>
            <person name="Kim S.-J."/>
            <person name="Kim J.-S."/>
            <person name="Hong S.-B."/>
            <person name="Kwon S.-W."/>
        </authorList>
    </citation>
    <scope>NUCLEOTIDE SEQUENCE [LARGE SCALE GENOMIC DNA]</scope>
    <source>
        <strain evidence="3">26KH-42</strain>
    </source>
</reference>
<dbReference type="Proteomes" id="UP000292886">
    <property type="component" value="Chromosome"/>
</dbReference>
<organism evidence="2 3">
    <name type="scientific">Periweissella cryptocerci</name>
    <dbReference type="NCBI Taxonomy" id="2506420"/>
    <lineage>
        <taxon>Bacteria</taxon>
        <taxon>Bacillati</taxon>
        <taxon>Bacillota</taxon>
        <taxon>Bacilli</taxon>
        <taxon>Lactobacillales</taxon>
        <taxon>Lactobacillaceae</taxon>
        <taxon>Periweissella</taxon>
    </lineage>
</organism>
<evidence type="ECO:0000313" key="2">
    <source>
        <dbReference type="EMBL" id="QBO37105.1"/>
    </source>
</evidence>
<feature type="transmembrane region" description="Helical" evidence="1">
    <location>
        <begin position="272"/>
        <end position="296"/>
    </location>
</feature>
<accession>A0A4V1AIY3</accession>
<dbReference type="AlphaFoldDB" id="A0A4V1AIY3"/>
<sequence length="374" mass="42309">MKLFKLLWQRYKVLVLTVMIVIVGSFAVTTANDIHQWNQANVYLHSEKFAQQYTAHPDDFDSSVLNDDSKVVQKRVKPISEIQKRGTAKFWNNQFSYAGPHNLRNMPLEPSLFVLAMILVATFVLLVMDTAKNFNSLLFASRYKRISIFWTKLAIIVGLPTLLTVIGEVLYFGAIYLAIPNSAYNVGGYLTPINVLAVSAFFIFGIGLIVLTTQIIGQTLWALILIGGFGLSTIFFAHAVSNVYLDVATNVLHMSTTAALSMMDNLLTAQRILIIVFVVGVIGIVFASILYSRFSFERNGDFVMFEKLKWPLWITTLVYTTFSISEEVQPWNNGYMRAQMVYVILTIGVIVFINAVMFILIFKPRVGWWHRKVA</sequence>
<keyword evidence="3" id="KW-1185">Reference proteome</keyword>
<dbReference type="OrthoDB" id="2267522at2"/>
<gene>
    <name evidence="2" type="ORF">EQG49_11890</name>
</gene>
<keyword evidence="1" id="KW-0472">Membrane</keyword>
<feature type="transmembrane region" description="Helical" evidence="1">
    <location>
        <begin position="340"/>
        <end position="362"/>
    </location>
</feature>
<proteinExistence type="predicted"/>
<evidence type="ECO:0000256" key="1">
    <source>
        <dbReference type="SAM" id="Phobius"/>
    </source>
</evidence>
<dbReference type="KEGG" id="wei:EQG49_11890"/>
<feature type="transmembrane region" description="Helical" evidence="1">
    <location>
        <begin position="149"/>
        <end position="179"/>
    </location>
</feature>
<keyword evidence="1" id="KW-0812">Transmembrane</keyword>
<keyword evidence="1" id="KW-1133">Transmembrane helix</keyword>
<dbReference type="EMBL" id="CP037940">
    <property type="protein sequence ID" value="QBO37105.1"/>
    <property type="molecule type" value="Genomic_DNA"/>
</dbReference>
<evidence type="ECO:0008006" key="4">
    <source>
        <dbReference type="Google" id="ProtNLM"/>
    </source>
</evidence>
<feature type="transmembrane region" description="Helical" evidence="1">
    <location>
        <begin position="191"/>
        <end position="213"/>
    </location>
</feature>
<feature type="transmembrane region" description="Helical" evidence="1">
    <location>
        <begin position="110"/>
        <end position="128"/>
    </location>
</feature>